<evidence type="ECO:0000259" key="6">
    <source>
        <dbReference type="Pfam" id="PF03135"/>
    </source>
</evidence>
<comment type="caution">
    <text evidence="8">The sequence shown here is derived from an EMBL/GenBank/DDBJ whole genome shotgun (WGS) entry which is preliminary data.</text>
</comment>
<feature type="domain" description="CagE TrbE VirB component of type IV transporter system central" evidence="6">
    <location>
        <begin position="185"/>
        <end position="389"/>
    </location>
</feature>
<sequence>MQLVPPVGRKPEDWAREASAGAHLPYLAQIDPHTLMLRDGRLMQVIALDGLLFETAETSEINYRKALRDAMLQAIGSSRFALYHHIVRRRVDITARGSFSDPFSAQVDARWQARLAAKHLFVNELFLCVIRRPAQGRGGFADRLAQLFGRISVEGRATALGEERRALDAATEAMLAALGAYGARRLGEYRQGPATCSEILEYLAMLYGGEPRAVQLPESDIGQTLPDRRISFGAQTIELGVAGDAPRSFVGMVGIKDYPGATGPGMLDELMRLPIELTVTQSFGFVDRQAALGKVNLTLRRMRAADDEALSLRGELAGARDDLAAGRAAFGEHHLTVAVRGYTPEAVDAGGAEVQAALTDLGIIAVREDMALEPSFWAQFPGNFRYIPRRGMVASRNFAGLASLHNFPVGSADGNHWGDAVTVLETTAAGPYHFNFHHGDLGNFTVIGPSGSGKTVVLNFLLAQARRFDPRIVFFDKDRGAELFLRAIGGRYDVLRAGEPAGLNPLLLDDTPENRRFLVEWLSLLVAEPGRKLDGEDLAWIKDAVEANMEAPRAYRRLGHFAQLLRGGHRPRTGDLASRLAPWWGSGEHAWLFDNDEDLTDLGQRVVGFDMTRILDTPVVRTPAMMYLFHRVEERLDGSPTIIVVDEGWKALDDEAFTARIRDWEKTIRKRNGIVGFATQSAEDALDSRIASAIVEQAATQIFMANPKAQARDYVDGFGLTRHEYDLVRGLPDNARAFLIKHGQESVVARLDLSGEADLLTILSGRERTVRLLDAIRAETGDDPKAWLPRLLEAAR</sequence>
<proteinExistence type="inferred from homology"/>
<evidence type="ECO:0000313" key="8">
    <source>
        <dbReference type="EMBL" id="KTW09908.1"/>
    </source>
</evidence>
<dbReference type="InterPro" id="IPR027417">
    <property type="entry name" value="P-loop_NTPase"/>
</dbReference>
<dbReference type="Pfam" id="PF19044">
    <property type="entry name" value="P-loop_TraG"/>
    <property type="match status" value="1"/>
</dbReference>
<dbReference type="PANTHER" id="PTHR30121">
    <property type="entry name" value="UNCHARACTERIZED PROTEIN YJGR-RELATED"/>
    <property type="match status" value="1"/>
</dbReference>
<evidence type="ECO:0000256" key="3">
    <source>
        <dbReference type="ARBA" id="ARBA00022840"/>
    </source>
</evidence>
<gene>
    <name evidence="8" type="ORF">NS258_14200</name>
</gene>
<dbReference type="InterPro" id="IPR018145">
    <property type="entry name" value="CagE_TrbE_VirB_cntrl_dom"/>
</dbReference>
<dbReference type="Pfam" id="PF03135">
    <property type="entry name" value="CagE_TrbE_VirB"/>
    <property type="match status" value="1"/>
</dbReference>
<dbReference type="AlphaFoldDB" id="A0A147J5U4"/>
<name>A0A147J5U4_9SPHN</name>
<keyword evidence="3" id="KW-0067">ATP-binding</keyword>
<dbReference type="SUPFAM" id="SSF52540">
    <property type="entry name" value="P-loop containing nucleoside triphosphate hydrolases"/>
    <property type="match status" value="1"/>
</dbReference>
<organism evidence="8 9">
    <name type="scientific">Sphingomonas sanguinis</name>
    <dbReference type="NCBI Taxonomy" id="33051"/>
    <lineage>
        <taxon>Bacteria</taxon>
        <taxon>Pseudomonadati</taxon>
        <taxon>Pseudomonadota</taxon>
        <taxon>Alphaproteobacteria</taxon>
        <taxon>Sphingomonadales</taxon>
        <taxon>Sphingomonadaceae</taxon>
        <taxon>Sphingomonas</taxon>
    </lineage>
</organism>
<dbReference type="GO" id="GO:0005524">
    <property type="term" value="F:ATP binding"/>
    <property type="evidence" value="ECO:0007669"/>
    <property type="project" value="UniProtKB-KW"/>
</dbReference>
<evidence type="ECO:0000313" key="9">
    <source>
        <dbReference type="Proteomes" id="UP000074410"/>
    </source>
</evidence>
<evidence type="ECO:0000256" key="2">
    <source>
        <dbReference type="ARBA" id="ARBA00022741"/>
    </source>
</evidence>
<accession>A0A147J5U4</accession>
<dbReference type="Gene3D" id="3.40.50.300">
    <property type="entry name" value="P-loop containing nucleotide triphosphate hydrolases"/>
    <property type="match status" value="2"/>
</dbReference>
<dbReference type="PATRIC" id="fig|33051.5.peg.337"/>
<evidence type="ECO:0000256" key="5">
    <source>
        <dbReference type="ARBA" id="ARBA00023635"/>
    </source>
</evidence>
<protein>
    <recommendedName>
        <fullName evidence="5">Type IV secretion system protein virB4</fullName>
    </recommendedName>
</protein>
<evidence type="ECO:0000256" key="1">
    <source>
        <dbReference type="ARBA" id="ARBA00006512"/>
    </source>
</evidence>
<evidence type="ECO:0000259" key="7">
    <source>
        <dbReference type="Pfam" id="PF19044"/>
    </source>
</evidence>
<evidence type="ECO:0000256" key="4">
    <source>
        <dbReference type="ARBA" id="ARBA00023026"/>
    </source>
</evidence>
<dbReference type="InterPro" id="IPR051162">
    <property type="entry name" value="T4SS_component"/>
</dbReference>
<dbReference type="EMBL" id="LDTC01000114">
    <property type="protein sequence ID" value="KTW09908.1"/>
    <property type="molecule type" value="Genomic_DNA"/>
</dbReference>
<comment type="similarity">
    <text evidence="1">Belongs to the TrbE/VirB4 family.</text>
</comment>
<dbReference type="NCBIfam" id="TIGR00929">
    <property type="entry name" value="VirB4_CagE"/>
    <property type="match status" value="1"/>
</dbReference>
<dbReference type="InterPro" id="IPR043964">
    <property type="entry name" value="P-loop_TraG"/>
</dbReference>
<dbReference type="Proteomes" id="UP000074410">
    <property type="component" value="Unassembled WGS sequence"/>
</dbReference>
<dbReference type="PANTHER" id="PTHR30121:SF12">
    <property type="entry name" value="TYPE IV SECRETION SYSTEM PROTEIN CAGE"/>
    <property type="match status" value="1"/>
</dbReference>
<feature type="domain" description="TraG P-loop" evidence="7">
    <location>
        <begin position="578"/>
        <end position="728"/>
    </location>
</feature>
<reference evidence="8 9" key="1">
    <citation type="journal article" date="2016" name="Front. Microbiol.">
        <title>Genomic Resource of Rice Seed Associated Bacteria.</title>
        <authorList>
            <person name="Midha S."/>
            <person name="Bansal K."/>
            <person name="Sharma S."/>
            <person name="Kumar N."/>
            <person name="Patil P.P."/>
            <person name="Chaudhry V."/>
            <person name="Patil P.B."/>
        </authorList>
    </citation>
    <scope>NUCLEOTIDE SEQUENCE [LARGE SCALE GENOMIC DNA]</scope>
    <source>
        <strain evidence="8 9">NS258</strain>
    </source>
</reference>
<keyword evidence="2" id="KW-0547">Nucleotide-binding</keyword>
<dbReference type="InterPro" id="IPR004346">
    <property type="entry name" value="CagE_TrbE_VirB"/>
</dbReference>
<keyword evidence="4" id="KW-0843">Virulence</keyword>